<dbReference type="PANTHER" id="PTHR47637:SF1">
    <property type="entry name" value="CHAPERONE SURA"/>
    <property type="match status" value="1"/>
</dbReference>
<dbReference type="Gene3D" id="1.10.4030.10">
    <property type="entry name" value="Porin chaperone SurA, peptide-binding domain"/>
    <property type="match status" value="1"/>
</dbReference>
<dbReference type="SUPFAM" id="SSF109998">
    <property type="entry name" value="Triger factor/SurA peptide-binding domain-like"/>
    <property type="match status" value="1"/>
</dbReference>
<name>A0A845AEQ8_9SPHN</name>
<dbReference type="GO" id="GO:0003755">
    <property type="term" value="F:peptidyl-prolyl cis-trans isomerase activity"/>
    <property type="evidence" value="ECO:0007669"/>
    <property type="project" value="UniProtKB-KW"/>
</dbReference>
<evidence type="ECO:0000256" key="2">
    <source>
        <dbReference type="ARBA" id="ARBA00022729"/>
    </source>
</evidence>
<dbReference type="Proteomes" id="UP000439780">
    <property type="component" value="Unassembled WGS sequence"/>
</dbReference>
<evidence type="ECO:0000256" key="6">
    <source>
        <dbReference type="SAM" id="MobiDB-lite"/>
    </source>
</evidence>
<reference evidence="8 9" key="1">
    <citation type="submission" date="2019-12" db="EMBL/GenBank/DDBJ databases">
        <title>Genomic-based taxomic classification of the family Erythrobacteraceae.</title>
        <authorList>
            <person name="Xu L."/>
        </authorList>
    </citation>
    <scope>NUCLEOTIDE SEQUENCE [LARGE SCALE GENOMIC DNA]</scope>
    <source>
        <strain evidence="8 9">KEMB 9005-328</strain>
    </source>
</reference>
<proteinExistence type="predicted"/>
<protein>
    <recommendedName>
        <fullName evidence="1">Parvulin-like PPIase</fullName>
    </recommendedName>
    <alternativeName>
        <fullName evidence="3">Peptidyl-prolyl cis-trans isomerase plp</fullName>
    </alternativeName>
    <alternativeName>
        <fullName evidence="4">Rotamase plp</fullName>
    </alternativeName>
</protein>
<dbReference type="Pfam" id="PF13624">
    <property type="entry name" value="SurA_N_3"/>
    <property type="match status" value="1"/>
</dbReference>
<dbReference type="InterPro" id="IPR027304">
    <property type="entry name" value="Trigger_fact/SurA_dom_sf"/>
</dbReference>
<dbReference type="PANTHER" id="PTHR47637">
    <property type="entry name" value="CHAPERONE SURA"/>
    <property type="match status" value="1"/>
</dbReference>
<evidence type="ECO:0000256" key="1">
    <source>
        <dbReference type="ARBA" id="ARBA00018370"/>
    </source>
</evidence>
<keyword evidence="9" id="KW-1185">Reference proteome</keyword>
<keyword evidence="5 8" id="KW-0413">Isomerase</keyword>
<dbReference type="Pfam" id="PF00639">
    <property type="entry name" value="Rotamase"/>
    <property type="match status" value="1"/>
</dbReference>
<dbReference type="Gene3D" id="3.10.50.40">
    <property type="match status" value="1"/>
</dbReference>
<evidence type="ECO:0000259" key="7">
    <source>
        <dbReference type="PROSITE" id="PS50198"/>
    </source>
</evidence>
<feature type="compositionally biased region" description="Polar residues" evidence="6">
    <location>
        <begin position="97"/>
        <end position="115"/>
    </location>
</feature>
<dbReference type="InterPro" id="IPR050280">
    <property type="entry name" value="OMP_Chaperone_SurA"/>
</dbReference>
<dbReference type="SUPFAM" id="SSF54534">
    <property type="entry name" value="FKBP-like"/>
    <property type="match status" value="2"/>
</dbReference>
<keyword evidence="5" id="KW-0697">Rotamase</keyword>
<gene>
    <name evidence="8" type="ORF">GRI58_07840</name>
</gene>
<dbReference type="AlphaFoldDB" id="A0A845AEQ8"/>
<feature type="region of interest" description="Disordered" evidence="6">
    <location>
        <begin position="97"/>
        <end position="121"/>
    </location>
</feature>
<sequence length="523" mass="56401">MRSGATASRSISACAISACARIGAKRAHGVGIGAQSGYRAGPLSALVKPETCKRPAILPVNTDWIIVKLKTLTALFPATAAAALVLSGVAVHAQDTASDTQESADNSQDNGSLNLPSDIKMLGENNPNVRTATAVVNGHVITGTDVDQRVALVVAANKGKVSSDEMQRLRAQVLRNLIDETLEIQEAKAQKIDVTPEEVEQSYQRVAAQNFGQNPGKMDAYLKSVGSSPASLKRQIEGEIAWQKLLRRNIQPFVNVSNGEVNDVLKQMEASKGTEEYRLGEIYLSATPETSASVEQNAEKIVDQLKKGGSFAAYARQFSEASTAAVGGDLGWVRLATLPTEMATVAREMQPGQLVGPFQIPGGWEIMLLIDKRQVLTADPRDAVLSLKQISIAFKPGISEDAARAQVQKFAEGVKQIKGCGDVDREAQALGASVVENNQVRARALPAQLQDAVLNLKVGQTTPPFGSVQDGVRVLMLCGRDDPEQVDKPDFESVMNKLEDERINKRAQRYLRDLRSDAYIEYN</sequence>
<evidence type="ECO:0000256" key="5">
    <source>
        <dbReference type="PROSITE-ProRule" id="PRU00278"/>
    </source>
</evidence>
<evidence type="ECO:0000256" key="4">
    <source>
        <dbReference type="ARBA" id="ARBA00031484"/>
    </source>
</evidence>
<dbReference type="PROSITE" id="PS50198">
    <property type="entry name" value="PPIC_PPIASE_2"/>
    <property type="match status" value="1"/>
</dbReference>
<evidence type="ECO:0000313" key="9">
    <source>
        <dbReference type="Proteomes" id="UP000439780"/>
    </source>
</evidence>
<dbReference type="OrthoDB" id="9791746at2"/>
<organism evidence="8 9">
    <name type="scientific">Qipengyuania algicida</name>
    <dbReference type="NCBI Taxonomy" id="1836209"/>
    <lineage>
        <taxon>Bacteria</taxon>
        <taxon>Pseudomonadati</taxon>
        <taxon>Pseudomonadota</taxon>
        <taxon>Alphaproteobacteria</taxon>
        <taxon>Sphingomonadales</taxon>
        <taxon>Erythrobacteraceae</taxon>
        <taxon>Qipengyuania</taxon>
    </lineage>
</organism>
<feature type="domain" description="PpiC" evidence="7">
    <location>
        <begin position="274"/>
        <end position="371"/>
    </location>
</feature>
<accession>A0A845AEQ8</accession>
<dbReference type="EMBL" id="WTYA01000005">
    <property type="protein sequence ID" value="MXP28730.1"/>
    <property type="molecule type" value="Genomic_DNA"/>
</dbReference>
<comment type="caution">
    <text evidence="8">The sequence shown here is derived from an EMBL/GenBank/DDBJ whole genome shotgun (WGS) entry which is preliminary data.</text>
</comment>
<evidence type="ECO:0000313" key="8">
    <source>
        <dbReference type="EMBL" id="MXP28730.1"/>
    </source>
</evidence>
<evidence type="ECO:0000256" key="3">
    <source>
        <dbReference type="ARBA" id="ARBA00030642"/>
    </source>
</evidence>
<dbReference type="InterPro" id="IPR000297">
    <property type="entry name" value="PPIase_PpiC"/>
</dbReference>
<dbReference type="InterPro" id="IPR046357">
    <property type="entry name" value="PPIase_dom_sf"/>
</dbReference>
<keyword evidence="2" id="KW-0732">Signal</keyword>